<name>A0A1B8PHZ6_MORNO</name>
<dbReference type="AlphaFoldDB" id="A0A1B8PHZ6"/>
<feature type="transmembrane region" description="Helical" evidence="1">
    <location>
        <begin position="39"/>
        <end position="59"/>
    </location>
</feature>
<dbReference type="Proteomes" id="UP000092671">
    <property type="component" value="Unassembled WGS sequence"/>
</dbReference>
<protein>
    <submittedName>
        <fullName evidence="2">Uncharacterized protein</fullName>
    </submittedName>
</protein>
<organism evidence="2 3">
    <name type="scientific">Moraxella nonliquefaciens</name>
    <dbReference type="NCBI Taxonomy" id="478"/>
    <lineage>
        <taxon>Bacteria</taxon>
        <taxon>Pseudomonadati</taxon>
        <taxon>Pseudomonadota</taxon>
        <taxon>Gammaproteobacteria</taxon>
        <taxon>Moraxellales</taxon>
        <taxon>Moraxellaceae</taxon>
        <taxon>Moraxella</taxon>
    </lineage>
</organism>
<comment type="caution">
    <text evidence="2">The sequence shown here is derived from an EMBL/GenBank/DDBJ whole genome shotgun (WGS) entry which is preliminary data.</text>
</comment>
<gene>
    <name evidence="2" type="ORF">A9Z60_04860</name>
</gene>
<reference evidence="2 3" key="1">
    <citation type="submission" date="2016-06" db="EMBL/GenBank/DDBJ databases">
        <title>Draft genome of Moraxella nonliquefaciens CCUG 60284.</title>
        <authorList>
            <person name="Salva-Serra F."/>
            <person name="Engstrom-Jakobsson H."/>
            <person name="Thorell K."/>
            <person name="Gonzales-Siles L."/>
            <person name="Karlsson R."/>
            <person name="Boulund F."/>
            <person name="Engstrand L."/>
            <person name="Kristiansson E."/>
            <person name="Moore E."/>
        </authorList>
    </citation>
    <scope>NUCLEOTIDE SEQUENCE [LARGE SCALE GENOMIC DNA]</scope>
    <source>
        <strain evidence="2 3">CCUG 60284</strain>
    </source>
</reference>
<dbReference type="RefSeq" id="WP_066894165.1">
    <property type="nucleotide sequence ID" value="NZ_LZDN01000043.1"/>
</dbReference>
<sequence length="334" mass="35497">MMTKLITEAVEQAIKTAGVAGNGINIKTLLDKAEGGDGVGVGAATVAIAAGIAGNVYTIVDKVPENKWSKGLMGGLGVVAGGVLAYQDYQTMKDSYAKSGEINLKDALSFAGNALAVAAGIALIANPAGATVAALTVGSVAFAGASLAVDKETDLFNDDIKAKLNDIALGKPIQDFFDTQVQDAVDSMLKNKEKLGELVDKIKDEITNSENHSPTKLLEKLLTPIMEFGINLSKEGDELSKEMEDLAEKIKDTLKDILDKIADLNLPNPFDDLPDDLAEAFAKWAGINRSGFHYFYDPIVLDLDGDGVITTQRALFNHNNISILAINEEERWAA</sequence>
<proteinExistence type="predicted"/>
<accession>A0A1B8PHZ6</accession>
<keyword evidence="1" id="KW-0812">Transmembrane</keyword>
<evidence type="ECO:0000256" key="1">
    <source>
        <dbReference type="SAM" id="Phobius"/>
    </source>
</evidence>
<evidence type="ECO:0000313" key="2">
    <source>
        <dbReference type="EMBL" id="OBX48720.1"/>
    </source>
</evidence>
<keyword evidence="1" id="KW-0472">Membrane</keyword>
<evidence type="ECO:0000313" key="3">
    <source>
        <dbReference type="Proteomes" id="UP000092671"/>
    </source>
</evidence>
<keyword evidence="1" id="KW-1133">Transmembrane helix</keyword>
<dbReference type="EMBL" id="LZDN01000043">
    <property type="protein sequence ID" value="OBX48720.1"/>
    <property type="molecule type" value="Genomic_DNA"/>
</dbReference>